<dbReference type="SUPFAM" id="SSF52540">
    <property type="entry name" value="P-loop containing nucleoside triphosphate hydrolases"/>
    <property type="match status" value="1"/>
</dbReference>
<feature type="repeat" description="TPR" evidence="3">
    <location>
        <begin position="678"/>
        <end position="711"/>
    </location>
</feature>
<evidence type="ECO:0000313" key="6">
    <source>
        <dbReference type="Proteomes" id="UP000193642"/>
    </source>
</evidence>
<dbReference type="OrthoDB" id="2150741at2759"/>
<dbReference type="GO" id="GO:0043531">
    <property type="term" value="F:ADP binding"/>
    <property type="evidence" value="ECO:0007669"/>
    <property type="project" value="InterPro"/>
</dbReference>
<dbReference type="Gene3D" id="3.40.50.300">
    <property type="entry name" value="P-loop containing nucleotide triphosphate hydrolases"/>
    <property type="match status" value="1"/>
</dbReference>
<evidence type="ECO:0000256" key="3">
    <source>
        <dbReference type="PROSITE-ProRule" id="PRU00339"/>
    </source>
</evidence>
<evidence type="ECO:0000256" key="2">
    <source>
        <dbReference type="ARBA" id="ARBA00022803"/>
    </source>
</evidence>
<name>A0A1Y2AIJ0_9FUNG</name>
<dbReference type="Proteomes" id="UP000193642">
    <property type="component" value="Unassembled WGS sequence"/>
</dbReference>
<dbReference type="SMART" id="SM00028">
    <property type="entry name" value="TPR"/>
    <property type="match status" value="5"/>
</dbReference>
<evidence type="ECO:0000259" key="4">
    <source>
        <dbReference type="PROSITE" id="PS50104"/>
    </source>
</evidence>
<reference evidence="5 6" key="1">
    <citation type="submission" date="2016-07" db="EMBL/GenBank/DDBJ databases">
        <title>Pervasive Adenine N6-methylation of Active Genes in Fungi.</title>
        <authorList>
            <consortium name="DOE Joint Genome Institute"/>
            <person name="Mondo S.J."/>
            <person name="Dannebaum R.O."/>
            <person name="Kuo R.C."/>
            <person name="Labutti K."/>
            <person name="Haridas S."/>
            <person name="Kuo A."/>
            <person name="Salamov A."/>
            <person name="Ahrendt S.R."/>
            <person name="Lipzen A."/>
            <person name="Sullivan W."/>
            <person name="Andreopoulos W.B."/>
            <person name="Clum A."/>
            <person name="Lindquist E."/>
            <person name="Daum C."/>
            <person name="Ramamoorthy G.K."/>
            <person name="Gryganskyi A."/>
            <person name="Culley D."/>
            <person name="Magnuson J.K."/>
            <person name="James T.Y."/>
            <person name="O'Malley M.A."/>
            <person name="Stajich J.E."/>
            <person name="Spatafora J.W."/>
            <person name="Visel A."/>
            <person name="Grigoriev I.V."/>
        </authorList>
    </citation>
    <scope>NUCLEOTIDE SEQUENCE [LARGE SCALE GENOMIC DNA]</scope>
    <source>
        <strain evidence="5 6">JEL800</strain>
    </source>
</reference>
<evidence type="ECO:0000256" key="1">
    <source>
        <dbReference type="ARBA" id="ARBA00022737"/>
    </source>
</evidence>
<keyword evidence="1" id="KW-0677">Repeat</keyword>
<dbReference type="STRING" id="329046.A0A1Y2AIJ0"/>
<keyword evidence="2 3" id="KW-0802">TPR repeat</keyword>
<dbReference type="InterPro" id="IPR035897">
    <property type="entry name" value="Toll_tir_struct_dom_sf"/>
</dbReference>
<dbReference type="Gene3D" id="1.25.40.10">
    <property type="entry name" value="Tetratricopeptide repeat domain"/>
    <property type="match status" value="2"/>
</dbReference>
<comment type="caution">
    <text evidence="5">The sequence shown here is derived from an EMBL/GenBank/DDBJ whole genome shotgun (WGS) entry which is preliminary data.</text>
</comment>
<dbReference type="InterPro" id="IPR000157">
    <property type="entry name" value="TIR_dom"/>
</dbReference>
<dbReference type="PROSITE" id="PS50005">
    <property type="entry name" value="TPR"/>
    <property type="match status" value="2"/>
</dbReference>
<dbReference type="PANTHER" id="PTHR45641:SF19">
    <property type="entry name" value="NEPHROCYSTIN-3"/>
    <property type="match status" value="1"/>
</dbReference>
<dbReference type="Pfam" id="PF00931">
    <property type="entry name" value="NB-ARC"/>
    <property type="match status" value="1"/>
</dbReference>
<protein>
    <recommendedName>
        <fullName evidence="4">TIR domain-containing protein</fullName>
    </recommendedName>
</protein>
<gene>
    <name evidence="5" type="ORF">BCR33DRAFT_162027</name>
</gene>
<dbReference type="InterPro" id="IPR002182">
    <property type="entry name" value="NB-ARC"/>
</dbReference>
<feature type="repeat" description="TPR" evidence="3">
    <location>
        <begin position="721"/>
        <end position="754"/>
    </location>
</feature>
<dbReference type="SUPFAM" id="SSF52200">
    <property type="entry name" value="Toll/Interleukin receptor TIR domain"/>
    <property type="match status" value="1"/>
</dbReference>
<evidence type="ECO:0000313" key="5">
    <source>
        <dbReference type="EMBL" id="ORY22403.1"/>
    </source>
</evidence>
<dbReference type="EMBL" id="MCGO01000181">
    <property type="protein sequence ID" value="ORY22403.1"/>
    <property type="molecule type" value="Genomic_DNA"/>
</dbReference>
<dbReference type="Gene3D" id="3.40.50.10140">
    <property type="entry name" value="Toll/interleukin-1 receptor homology (TIR) domain"/>
    <property type="match status" value="1"/>
</dbReference>
<feature type="domain" description="TIR" evidence="4">
    <location>
        <begin position="15"/>
        <end position="164"/>
    </location>
</feature>
<keyword evidence="6" id="KW-1185">Reference proteome</keyword>
<dbReference type="PROSITE" id="PS50104">
    <property type="entry name" value="TIR"/>
    <property type="match status" value="1"/>
</dbReference>
<dbReference type="SUPFAM" id="SSF48452">
    <property type="entry name" value="TPR-like"/>
    <property type="match status" value="3"/>
</dbReference>
<dbReference type="Pfam" id="PF13374">
    <property type="entry name" value="TPR_10"/>
    <property type="match status" value="1"/>
</dbReference>
<accession>A0A1Y2AIJ0</accession>
<sequence>MNTNALWRCNNHLSGEHDVFISYRVSSEAQVAKWLASLIERVGRRRCNKDIRVFLDSNCLNKGEDWEQGFLNGLRNSKLIVYLISAASLETLIEKTNANKVDNVLLEIETGLKMKAADQARLLPIFVGSINADGSYSPFDTSYFSGSKYPDTIHAGSKDNVRDSMALLFKIQGDFIKHPPSNENALYLAADSILKLVAPHQITQATDQQLPPIAKSFMSHNTEIESIYQSLFIDGVSLVTGFPGMGKSSVAAKVAHDSLKLYQHVFWISLESTPTAYVGFERIAKSLNLSVSEPTSAAYRKVVSSWLECNHGYLLVIDNADNPKIVEDCFQEVSKFLGDVLITSRHNNILQFFQHLNCHQIIQLESWSDVIACQYLEERTGIQTNISDSNVKSILHMLNGHALSVAQAGSFIKNKRLSYANFLKKMHNLVLDTSSFPEIGKRGSIAKIYQLFKDDLELSGIADPLRLLEAVSYLSPVSIPIELLEAFQEKLHLTTDTAENINILVDNGWLSTNADFTIFSTHSIIQELSRPPEQSSSSVHCYITAFISLYSGNYTQMDNRGREFYIELSKQTQSILTLMLQLNNHHQEDWSLIKSLVDKWFVYLQHSRQQIHSIEILSKCIQIEYQWYSNSNALASSNFKLGQIKFEQADYTEAKKLYQECLQIQVKVYETRQHPSVASTIYSLGQIASKQGDYAEAKKLYEECLQIQAKVYGTRHHPSAASTIYSLGQIASKQGDYAEAKKLYEECLQIQVKVYGTRQHPSVASSIFALGQIASNQGEYIEAKKLYEECLQIQVKVYGTRQHPSVAITLRELGTTEYLASNYAIGKTLLEESLYTLRMVYASGKHPSIAKNLRELGICLYYLGSLTLSKEVLQEAVGLMLQVHRKQEHIDIAMTFHALGKTDSKLGNLGEAQQHFSRSIMIMNSIFGDLQHPKKLIIENDNNALNVEIKQSFMNGKSSTTETKLCNIM</sequence>
<dbReference type="Pfam" id="PF13424">
    <property type="entry name" value="TPR_12"/>
    <property type="match status" value="2"/>
</dbReference>
<dbReference type="InterPro" id="IPR019734">
    <property type="entry name" value="TPR_rpt"/>
</dbReference>
<dbReference type="InterPro" id="IPR011990">
    <property type="entry name" value="TPR-like_helical_dom_sf"/>
</dbReference>
<organism evidence="5 6">
    <name type="scientific">Rhizoclosmatium globosum</name>
    <dbReference type="NCBI Taxonomy" id="329046"/>
    <lineage>
        <taxon>Eukaryota</taxon>
        <taxon>Fungi</taxon>
        <taxon>Fungi incertae sedis</taxon>
        <taxon>Chytridiomycota</taxon>
        <taxon>Chytridiomycota incertae sedis</taxon>
        <taxon>Chytridiomycetes</taxon>
        <taxon>Chytridiales</taxon>
        <taxon>Chytriomycetaceae</taxon>
        <taxon>Rhizoclosmatium</taxon>
    </lineage>
</organism>
<dbReference type="PANTHER" id="PTHR45641">
    <property type="entry name" value="TETRATRICOPEPTIDE REPEAT PROTEIN (AFU_ORTHOLOGUE AFUA_6G03870)"/>
    <property type="match status" value="1"/>
</dbReference>
<dbReference type="InterPro" id="IPR027417">
    <property type="entry name" value="P-loop_NTPase"/>
</dbReference>
<proteinExistence type="predicted"/>
<dbReference type="Pfam" id="PF13676">
    <property type="entry name" value="TIR_2"/>
    <property type="match status" value="1"/>
</dbReference>
<dbReference type="GO" id="GO:0007165">
    <property type="term" value="P:signal transduction"/>
    <property type="evidence" value="ECO:0007669"/>
    <property type="project" value="InterPro"/>
</dbReference>
<dbReference type="AlphaFoldDB" id="A0A1Y2AIJ0"/>